<evidence type="ECO:0000313" key="2">
    <source>
        <dbReference type="Proteomes" id="UP000000444"/>
    </source>
</evidence>
<dbReference type="HOGENOM" id="CLU_2829128_0_0_9"/>
<name>B9DPI4_STACT</name>
<dbReference type="eggNOG" id="COG1840">
    <property type="taxonomic scope" value="Bacteria"/>
</dbReference>
<keyword evidence="2" id="KW-1185">Reference proteome</keyword>
<sequence>MIQKYGRKDLLKEYPVPLYKGEKVSKEMEPSYPEEWKTPLTVNLLDKHQTIFNDAKKEAEIEKDKK</sequence>
<protein>
    <submittedName>
        <fullName evidence="1">Uncharacterized protein</fullName>
    </submittedName>
</protein>
<gene>
    <name evidence="1" type="ordered locus">Sca_0877</name>
</gene>
<dbReference type="Proteomes" id="UP000000444">
    <property type="component" value="Chromosome"/>
</dbReference>
<reference evidence="1 2" key="1">
    <citation type="journal article" date="2009" name="Appl. Environ. Microbiol.">
        <title>Genome analysis of the meat starter culture bacterium Staphylococcus carnosus TM300.</title>
        <authorList>
            <person name="Rosenstein R."/>
            <person name="Nerz C."/>
            <person name="Biswas L."/>
            <person name="Resch A."/>
            <person name="Raddatz G."/>
            <person name="Schuster S.C."/>
            <person name="Goetz F."/>
        </authorList>
    </citation>
    <scope>NUCLEOTIDE SEQUENCE [LARGE SCALE GENOMIC DNA]</scope>
    <source>
        <strain evidence="1 2">TM300</strain>
    </source>
</reference>
<dbReference type="AlphaFoldDB" id="B9DPI4"/>
<organism evidence="1 2">
    <name type="scientific">Staphylococcus carnosus (strain TM300)</name>
    <dbReference type="NCBI Taxonomy" id="396513"/>
    <lineage>
        <taxon>Bacteria</taxon>
        <taxon>Bacillati</taxon>
        <taxon>Bacillota</taxon>
        <taxon>Bacilli</taxon>
        <taxon>Bacillales</taxon>
        <taxon>Staphylococcaceae</taxon>
        <taxon>Staphylococcus</taxon>
    </lineage>
</organism>
<dbReference type="EMBL" id="AM295250">
    <property type="protein sequence ID" value="CAL27787.1"/>
    <property type="molecule type" value="Genomic_DNA"/>
</dbReference>
<accession>B9DPI4</accession>
<evidence type="ECO:0000313" key="1">
    <source>
        <dbReference type="EMBL" id="CAL27787.1"/>
    </source>
</evidence>
<dbReference type="KEGG" id="sca:SCA_0877"/>
<proteinExistence type="predicted"/>